<accession>A0A915NSN2</accession>
<evidence type="ECO:0000313" key="3">
    <source>
        <dbReference type="WBParaSite" id="scf7180000421436.g6926"/>
    </source>
</evidence>
<dbReference type="WBParaSite" id="scf7180000421436.g6926">
    <property type="protein sequence ID" value="scf7180000421436.g6926"/>
    <property type="gene ID" value="scf7180000421436.g6926"/>
</dbReference>
<dbReference type="SUPFAM" id="SSF47661">
    <property type="entry name" value="t-snare proteins"/>
    <property type="match status" value="1"/>
</dbReference>
<evidence type="ECO:0000256" key="1">
    <source>
        <dbReference type="SAM" id="MobiDB-lite"/>
    </source>
</evidence>
<dbReference type="GO" id="GO:0016192">
    <property type="term" value="P:vesicle-mediated transport"/>
    <property type="evidence" value="ECO:0007669"/>
    <property type="project" value="InterPro"/>
</dbReference>
<protein>
    <submittedName>
        <fullName evidence="3">Uncharacterized protein</fullName>
    </submittedName>
</protein>
<dbReference type="Proteomes" id="UP000887560">
    <property type="component" value="Unplaced"/>
</dbReference>
<feature type="compositionally biased region" description="Basic and acidic residues" evidence="1">
    <location>
        <begin position="182"/>
        <end position="196"/>
    </location>
</feature>
<proteinExistence type="predicted"/>
<dbReference type="InterPro" id="IPR010989">
    <property type="entry name" value="SNARE"/>
</dbReference>
<keyword evidence="2" id="KW-1185">Reference proteome</keyword>
<sequence>MGSLSIQPPSGAMRNLTEAKDTVRLINLNEDKISYNKTPPAWINVIDEINYEFTRIKSRIFSLRELQNKKLRNPSIADDEMTSEQVKIQELTEEITNMFNHARRLIRLLEDSDNISVGALDEIRKNVISNMMLTLTNFINDFRVSKLDSFLVKSDATIFAAPSEIPVIEEEQSILQIQQILENEHVTKDHEDDRERKPKKSKKKKKESSSDEE</sequence>
<organism evidence="2 3">
    <name type="scientific">Meloidogyne floridensis</name>
    <dbReference type="NCBI Taxonomy" id="298350"/>
    <lineage>
        <taxon>Eukaryota</taxon>
        <taxon>Metazoa</taxon>
        <taxon>Ecdysozoa</taxon>
        <taxon>Nematoda</taxon>
        <taxon>Chromadorea</taxon>
        <taxon>Rhabditida</taxon>
        <taxon>Tylenchina</taxon>
        <taxon>Tylenchomorpha</taxon>
        <taxon>Tylenchoidea</taxon>
        <taxon>Meloidogynidae</taxon>
        <taxon>Meloidogyninae</taxon>
        <taxon>Meloidogyne</taxon>
    </lineage>
</organism>
<dbReference type="GO" id="GO:0016020">
    <property type="term" value="C:membrane"/>
    <property type="evidence" value="ECO:0007669"/>
    <property type="project" value="InterPro"/>
</dbReference>
<evidence type="ECO:0000313" key="2">
    <source>
        <dbReference type="Proteomes" id="UP000887560"/>
    </source>
</evidence>
<feature type="region of interest" description="Disordered" evidence="1">
    <location>
        <begin position="181"/>
        <end position="213"/>
    </location>
</feature>
<dbReference type="AlphaFoldDB" id="A0A915NSN2"/>
<dbReference type="Gene3D" id="1.20.58.70">
    <property type="match status" value="1"/>
</dbReference>
<reference evidence="3" key="1">
    <citation type="submission" date="2022-11" db="UniProtKB">
        <authorList>
            <consortium name="WormBaseParasite"/>
        </authorList>
    </citation>
    <scope>IDENTIFICATION</scope>
</reference>
<feature type="compositionally biased region" description="Basic residues" evidence="1">
    <location>
        <begin position="197"/>
        <end position="206"/>
    </location>
</feature>
<name>A0A915NSN2_9BILA</name>